<evidence type="ECO:0008006" key="3">
    <source>
        <dbReference type="Google" id="ProtNLM"/>
    </source>
</evidence>
<dbReference type="InterPro" id="IPR023214">
    <property type="entry name" value="HAD_sf"/>
</dbReference>
<dbReference type="PANTHER" id="PTHR43611:SF3">
    <property type="entry name" value="FLAVIN MONONUCLEOTIDE HYDROLASE 1, CHLOROPLATIC"/>
    <property type="match status" value="1"/>
</dbReference>
<protein>
    <recommendedName>
        <fullName evidence="3">Pyrimidine 5'-nucleotidase</fullName>
    </recommendedName>
</protein>
<dbReference type="AlphaFoldDB" id="A0A1Y1S622"/>
<gene>
    <name evidence="1" type="ORF">ECANGB1_1864</name>
</gene>
<dbReference type="SUPFAM" id="SSF56784">
    <property type="entry name" value="HAD-like"/>
    <property type="match status" value="1"/>
</dbReference>
<comment type="caution">
    <text evidence="1">The sequence shown here is derived from an EMBL/GenBank/DDBJ whole genome shotgun (WGS) entry which is preliminary data.</text>
</comment>
<dbReference type="OrthoDB" id="2195201at2759"/>
<dbReference type="EMBL" id="LWDP01000061">
    <property type="protein sequence ID" value="ORD93620.1"/>
    <property type="molecule type" value="Genomic_DNA"/>
</dbReference>
<dbReference type="InterPro" id="IPR006439">
    <property type="entry name" value="HAD-SF_hydro_IA"/>
</dbReference>
<dbReference type="InterPro" id="IPR036412">
    <property type="entry name" value="HAD-like_sf"/>
</dbReference>
<proteinExistence type="predicted"/>
<dbReference type="VEuPathDB" id="MicrosporidiaDB:ECANGB1_1864"/>
<reference evidence="1 2" key="1">
    <citation type="journal article" date="2017" name="Environ. Microbiol.">
        <title>Decay of the glycolytic pathway and adaptation to intranuclear parasitism within Enterocytozoonidae microsporidia.</title>
        <authorList>
            <person name="Wiredu Boakye D."/>
            <person name="Jaroenlak P."/>
            <person name="Prachumwat A."/>
            <person name="Williams T.A."/>
            <person name="Bateman K.S."/>
            <person name="Itsathitphaisarn O."/>
            <person name="Sritunyalucksana K."/>
            <person name="Paszkiewicz K.H."/>
            <person name="Moore K.A."/>
            <person name="Stentiford G.D."/>
            <person name="Williams B.A."/>
        </authorList>
    </citation>
    <scope>NUCLEOTIDE SEQUENCE [LARGE SCALE GENOMIC DNA]</scope>
    <source>
        <strain evidence="1 2">GB1</strain>
    </source>
</reference>
<dbReference type="GO" id="GO:0016791">
    <property type="term" value="F:phosphatase activity"/>
    <property type="evidence" value="ECO:0007669"/>
    <property type="project" value="UniProtKB-ARBA"/>
</dbReference>
<evidence type="ECO:0000313" key="1">
    <source>
        <dbReference type="EMBL" id="ORD93620.1"/>
    </source>
</evidence>
<dbReference type="Gene3D" id="3.40.50.1000">
    <property type="entry name" value="HAD superfamily/HAD-like"/>
    <property type="match status" value="1"/>
</dbReference>
<name>A0A1Y1S622_9MICR</name>
<dbReference type="NCBIfam" id="TIGR01509">
    <property type="entry name" value="HAD-SF-IA-v3"/>
    <property type="match status" value="1"/>
</dbReference>
<dbReference type="Pfam" id="PF00702">
    <property type="entry name" value="Hydrolase"/>
    <property type="match status" value="1"/>
</dbReference>
<dbReference type="PANTHER" id="PTHR43611">
    <property type="entry name" value="ALPHA-D-GLUCOSE 1-PHOSPHATE PHOSPHATASE"/>
    <property type="match status" value="1"/>
</dbReference>
<dbReference type="Proteomes" id="UP000192639">
    <property type="component" value="Unassembled WGS sequence"/>
</dbReference>
<keyword evidence="2" id="KW-1185">Reference proteome</keyword>
<organism evidence="1 2">
    <name type="scientific">Enterospora canceri</name>
    <dbReference type="NCBI Taxonomy" id="1081671"/>
    <lineage>
        <taxon>Eukaryota</taxon>
        <taxon>Fungi</taxon>
        <taxon>Fungi incertae sedis</taxon>
        <taxon>Microsporidia</taxon>
        <taxon>Enterocytozoonidae</taxon>
        <taxon>Enterospora</taxon>
    </lineage>
</organism>
<accession>A0A1Y1S622</accession>
<sequence>MDNKKCITNEQEVRVTFAQENKPYDHRIWHGITPAHYVQIASRNAHLRLNVKAAEDEHIFVFDMDQCIYHCDDLVKFDRKSALNHFIKLTKMTESDFDKYESYNDNWMEMFVEKFSEKRNEICCVIDSSDYRTFLSKCNEVNAKLDGLKFRKFLFTNGTKCRTQNILNLIGLEHAFEKVFCADIDEHEHIIKPKKPAFEFVQNHLQAAPKMIHFFDDNPKNIKGARELGWNVYEVKNNLLNQIETAIDSVGGNQTE</sequence>
<evidence type="ECO:0000313" key="2">
    <source>
        <dbReference type="Proteomes" id="UP000192639"/>
    </source>
</evidence>